<protein>
    <recommendedName>
        <fullName evidence="5">Antirestriction protein</fullName>
    </recommendedName>
</protein>
<dbReference type="InterPro" id="IPR017113">
    <property type="entry name" value="Antirestriction_ArdC"/>
</dbReference>
<reference evidence="3 4" key="1">
    <citation type="submission" date="2015-11" db="EMBL/GenBank/DDBJ databases">
        <title>Whole-Genome Sequence of Candidatus Oderbacter manganicum from the National Park Lower Oder Valley, Germany.</title>
        <authorList>
            <person name="Braun B."/>
            <person name="Liere K."/>
            <person name="Szewzyk U."/>
        </authorList>
    </citation>
    <scope>NUCLEOTIDE SEQUENCE [LARGE SCALE GENOMIC DNA]</scope>
    <source>
        <strain evidence="3 4">OTSz_A_272</strain>
    </source>
</reference>
<dbReference type="STRING" id="1759059.ATE48_09080"/>
<accession>A0A1B1AN71</accession>
<evidence type="ECO:0000259" key="1">
    <source>
        <dbReference type="Pfam" id="PF08401"/>
    </source>
</evidence>
<dbReference type="PIRSF" id="PIRSF037112">
    <property type="entry name" value="Antirestriction_ArdC"/>
    <property type="match status" value="1"/>
</dbReference>
<dbReference type="GO" id="GO:0003697">
    <property type="term" value="F:single-stranded DNA binding"/>
    <property type="evidence" value="ECO:0007669"/>
    <property type="project" value="InterPro"/>
</dbReference>
<dbReference type="InterPro" id="IPR041459">
    <property type="entry name" value="MPTase-PolyVal"/>
</dbReference>
<dbReference type="Pfam" id="PF08401">
    <property type="entry name" value="ArdcN"/>
    <property type="match status" value="1"/>
</dbReference>
<feature type="domain" description="N-terminal" evidence="1">
    <location>
        <begin position="13"/>
        <end position="127"/>
    </location>
</feature>
<dbReference type="InParanoid" id="A0A1B1AN71"/>
<evidence type="ECO:0000313" key="4">
    <source>
        <dbReference type="Proteomes" id="UP000092498"/>
    </source>
</evidence>
<name>A0A1B1AN71_9PROT</name>
<keyword evidence="4" id="KW-1185">Reference proteome</keyword>
<evidence type="ECO:0008006" key="5">
    <source>
        <dbReference type="Google" id="ProtNLM"/>
    </source>
</evidence>
<dbReference type="KEGG" id="cbot:ATE48_09080"/>
<dbReference type="InterPro" id="IPR013610">
    <property type="entry name" value="ArdC_N"/>
</dbReference>
<proteinExistence type="predicted"/>
<organism evidence="3 4">
    <name type="scientific">Candidatus Viadribacter manganicus</name>
    <dbReference type="NCBI Taxonomy" id="1759059"/>
    <lineage>
        <taxon>Bacteria</taxon>
        <taxon>Pseudomonadati</taxon>
        <taxon>Pseudomonadota</taxon>
        <taxon>Alphaproteobacteria</taxon>
        <taxon>Hyphomonadales</taxon>
        <taxon>Hyphomonadaceae</taxon>
        <taxon>Candidatus Viadribacter</taxon>
    </lineage>
</organism>
<feature type="domain" description="Polyvalent protein metallopeptidase" evidence="2">
    <location>
        <begin position="156"/>
        <end position="277"/>
    </location>
</feature>
<gene>
    <name evidence="3" type="ORF">ATE48_09080</name>
</gene>
<sequence length="299" mass="32020">MSPPSPAAARGSIAARVTANIIDALNNGVRPWVQPWDSATALGLPLRANGVAYKGINVIALWAAAQTHGYKSRHWLTFKQALALGGAVRRGERGQPIVFYSDGTSAEDGEGDATTPRRAVLRSYVVFSADQIGGLPVHFYTPTITPPADNEAELAARFARVPALVEYGGARACYNPVTDTIHLPPRHSFVSAAQFLSTYLHELGHWTGHATRLARDLQPRASLAAYAREELTAELCSAFLGAELGLAVDHFECHASYIDSWLKLLDRDPGALLTAAGHAQRAADYLRSFLDGAAASPPT</sequence>
<evidence type="ECO:0000313" key="3">
    <source>
        <dbReference type="EMBL" id="ANP48004.1"/>
    </source>
</evidence>
<dbReference type="AlphaFoldDB" id="A0A1B1AN71"/>
<dbReference type="Pfam" id="PF18818">
    <property type="entry name" value="MPTase-PolyVal"/>
    <property type="match status" value="1"/>
</dbReference>
<evidence type="ECO:0000259" key="2">
    <source>
        <dbReference type="Pfam" id="PF18818"/>
    </source>
</evidence>
<dbReference type="Proteomes" id="UP000092498">
    <property type="component" value="Chromosome"/>
</dbReference>
<dbReference type="EMBL" id="CP013244">
    <property type="protein sequence ID" value="ANP48004.1"/>
    <property type="molecule type" value="Genomic_DNA"/>
</dbReference>